<dbReference type="SUPFAM" id="SSF48726">
    <property type="entry name" value="Immunoglobulin"/>
    <property type="match status" value="1"/>
</dbReference>
<keyword evidence="2 4" id="KW-0675">Receptor</keyword>
<dbReference type="AlphaFoldDB" id="A0A443RBI3"/>
<gene>
    <name evidence="4" type="ORF">B4U79_18001</name>
</gene>
<dbReference type="Pfam" id="PF00047">
    <property type="entry name" value="ig"/>
    <property type="match status" value="1"/>
</dbReference>
<evidence type="ECO:0000256" key="1">
    <source>
        <dbReference type="ARBA" id="ARBA00007343"/>
    </source>
</evidence>
<dbReference type="InterPro" id="IPR036179">
    <property type="entry name" value="Ig-like_dom_sf"/>
</dbReference>
<proteinExistence type="inferred from homology"/>
<dbReference type="CDD" id="cd00096">
    <property type="entry name" value="Ig"/>
    <property type="match status" value="1"/>
</dbReference>
<keyword evidence="5" id="KW-1185">Reference proteome</keyword>
<sequence length="143" mass="15973">MAKSWPVFLSLFELIPNTDQLAFEGDAFTFQCRVADSKSNVELIWLKNGQVVDERIDSQIVTKSSNGSFDGNSLHVSSLTITALRSQHSGKWFCHVITPHGNDSKSVNLMVISNNANYCPQTTTSDNKVSEAFHCINKRNHQK</sequence>
<dbReference type="PANTHER" id="PTHR45930">
    <property type="entry name" value="G-PROTEIN COUPLED RECEPTOR 124-LIKE PROTEIN"/>
    <property type="match status" value="1"/>
</dbReference>
<feature type="domain" description="Ig-like" evidence="3">
    <location>
        <begin position="6"/>
        <end position="108"/>
    </location>
</feature>
<accession>A0A443RBI3</accession>
<dbReference type="SMART" id="SM00409">
    <property type="entry name" value="IG"/>
    <property type="match status" value="1"/>
</dbReference>
<evidence type="ECO:0000256" key="2">
    <source>
        <dbReference type="ARBA" id="ARBA00023170"/>
    </source>
</evidence>
<dbReference type="GO" id="GO:0005886">
    <property type="term" value="C:plasma membrane"/>
    <property type="evidence" value="ECO:0007669"/>
    <property type="project" value="TreeGrafter"/>
</dbReference>
<name>A0A443RBI3_9ACAR</name>
<dbReference type="STRING" id="1965070.A0A443RBI3"/>
<evidence type="ECO:0000259" key="3">
    <source>
        <dbReference type="PROSITE" id="PS50835"/>
    </source>
</evidence>
<organism evidence="4 5">
    <name type="scientific">Dinothrombium tinctorium</name>
    <dbReference type="NCBI Taxonomy" id="1965070"/>
    <lineage>
        <taxon>Eukaryota</taxon>
        <taxon>Metazoa</taxon>
        <taxon>Ecdysozoa</taxon>
        <taxon>Arthropoda</taxon>
        <taxon>Chelicerata</taxon>
        <taxon>Arachnida</taxon>
        <taxon>Acari</taxon>
        <taxon>Acariformes</taxon>
        <taxon>Trombidiformes</taxon>
        <taxon>Prostigmata</taxon>
        <taxon>Anystina</taxon>
        <taxon>Parasitengona</taxon>
        <taxon>Trombidioidea</taxon>
        <taxon>Trombidiidae</taxon>
        <taxon>Dinothrombium</taxon>
    </lineage>
</organism>
<dbReference type="InterPro" id="IPR013783">
    <property type="entry name" value="Ig-like_fold"/>
</dbReference>
<dbReference type="InterPro" id="IPR013151">
    <property type="entry name" value="Immunoglobulin_dom"/>
</dbReference>
<dbReference type="Gene3D" id="2.60.40.10">
    <property type="entry name" value="Immunoglobulins"/>
    <property type="match status" value="1"/>
</dbReference>
<evidence type="ECO:0000313" key="5">
    <source>
        <dbReference type="Proteomes" id="UP000285301"/>
    </source>
</evidence>
<dbReference type="EMBL" id="NCKU01001259">
    <property type="protein sequence ID" value="RWS12610.1"/>
    <property type="molecule type" value="Genomic_DNA"/>
</dbReference>
<dbReference type="Proteomes" id="UP000285301">
    <property type="component" value="Unassembled WGS sequence"/>
</dbReference>
<reference evidence="4 5" key="1">
    <citation type="journal article" date="2018" name="Gigascience">
        <title>Genomes of trombidid mites reveal novel predicted allergens and laterally-transferred genes associated with secondary metabolism.</title>
        <authorList>
            <person name="Dong X."/>
            <person name="Chaisiri K."/>
            <person name="Xia D."/>
            <person name="Armstrong S.D."/>
            <person name="Fang Y."/>
            <person name="Donnelly M.J."/>
            <person name="Kadowaki T."/>
            <person name="McGarry J.W."/>
            <person name="Darby A.C."/>
            <person name="Makepeace B.L."/>
        </authorList>
    </citation>
    <scope>NUCLEOTIDE SEQUENCE [LARGE SCALE GENOMIC DNA]</scope>
    <source>
        <strain evidence="4">UoL-WK</strain>
    </source>
</reference>
<comment type="similarity">
    <text evidence="1">Belongs to the G-protein coupled receptor 2 family. Adhesion G-protein coupled receptor (ADGR) subfamily.</text>
</comment>
<dbReference type="PANTHER" id="PTHR45930:SF4">
    <property type="entry name" value="ADHESION G PROTEIN-COUPLED RECEPTOR A3"/>
    <property type="match status" value="1"/>
</dbReference>
<evidence type="ECO:0000313" key="4">
    <source>
        <dbReference type="EMBL" id="RWS12610.1"/>
    </source>
</evidence>
<dbReference type="InterPro" id="IPR007110">
    <property type="entry name" value="Ig-like_dom"/>
</dbReference>
<dbReference type="SMART" id="SM00408">
    <property type="entry name" value="IGc2"/>
    <property type="match status" value="1"/>
</dbReference>
<dbReference type="InterPro" id="IPR003598">
    <property type="entry name" value="Ig_sub2"/>
</dbReference>
<protein>
    <submittedName>
        <fullName evidence="4">Adhesion G protein-coupled receptor A3-like isoform X2</fullName>
    </submittedName>
</protein>
<dbReference type="PROSITE" id="PS50835">
    <property type="entry name" value="IG_LIKE"/>
    <property type="match status" value="1"/>
</dbReference>
<dbReference type="GO" id="GO:0007166">
    <property type="term" value="P:cell surface receptor signaling pathway"/>
    <property type="evidence" value="ECO:0007669"/>
    <property type="project" value="TreeGrafter"/>
</dbReference>
<comment type="caution">
    <text evidence="4">The sequence shown here is derived from an EMBL/GenBank/DDBJ whole genome shotgun (WGS) entry which is preliminary data.</text>
</comment>
<dbReference type="InterPro" id="IPR051963">
    <property type="entry name" value="Adhesion_GPCR_A"/>
</dbReference>
<dbReference type="OrthoDB" id="10031018at2759"/>
<dbReference type="InterPro" id="IPR003599">
    <property type="entry name" value="Ig_sub"/>
</dbReference>